<dbReference type="AlphaFoldDB" id="A0A9P8L9S0"/>
<accession>A0A9P8L9S0</accession>
<organism evidence="2 3">
    <name type="scientific">Trichoglossum hirsutum</name>
    <dbReference type="NCBI Taxonomy" id="265104"/>
    <lineage>
        <taxon>Eukaryota</taxon>
        <taxon>Fungi</taxon>
        <taxon>Dikarya</taxon>
        <taxon>Ascomycota</taxon>
        <taxon>Pezizomycotina</taxon>
        <taxon>Geoglossomycetes</taxon>
        <taxon>Geoglossales</taxon>
        <taxon>Geoglossaceae</taxon>
        <taxon>Trichoglossum</taxon>
    </lineage>
</organism>
<sequence length="191" mass="20705">MSTSNSTSITPPTEAPRSDSTSTTPPTEAPRSDSISITPPTEALRAIIETYGQGIREAAERAPERIAVLNFPKALMEVVKVYEENHQEKITKEYSAVLSKYPPTIFVFKRGRSTPLYAASSTPIHARSVVVVIPLVMIDDIVCRVRFSDRTTEISLQAGSVICIAAGAEAHLDALGSGGVVWVLFFLELNT</sequence>
<evidence type="ECO:0000313" key="2">
    <source>
        <dbReference type="EMBL" id="KAH0557070.1"/>
    </source>
</evidence>
<dbReference type="EMBL" id="JAGHQM010000921">
    <property type="protein sequence ID" value="KAH0557070.1"/>
    <property type="molecule type" value="Genomic_DNA"/>
</dbReference>
<keyword evidence="3" id="KW-1185">Reference proteome</keyword>
<comment type="caution">
    <text evidence="2">The sequence shown here is derived from an EMBL/GenBank/DDBJ whole genome shotgun (WGS) entry which is preliminary data.</text>
</comment>
<feature type="region of interest" description="Disordered" evidence="1">
    <location>
        <begin position="1"/>
        <end position="39"/>
    </location>
</feature>
<dbReference type="Proteomes" id="UP000750711">
    <property type="component" value="Unassembled WGS sequence"/>
</dbReference>
<proteinExistence type="predicted"/>
<name>A0A9P8L9S0_9PEZI</name>
<protein>
    <submittedName>
        <fullName evidence="2">Uncharacterized protein</fullName>
    </submittedName>
</protein>
<evidence type="ECO:0000256" key="1">
    <source>
        <dbReference type="SAM" id="MobiDB-lite"/>
    </source>
</evidence>
<reference evidence="2" key="1">
    <citation type="submission" date="2021-03" db="EMBL/GenBank/DDBJ databases">
        <title>Comparative genomics and phylogenomic investigation of the class Geoglossomycetes provide insights into ecological specialization and systematics.</title>
        <authorList>
            <person name="Melie T."/>
            <person name="Pirro S."/>
            <person name="Miller A.N."/>
            <person name="Quandt A."/>
        </authorList>
    </citation>
    <scope>NUCLEOTIDE SEQUENCE</scope>
    <source>
        <strain evidence="2">CAQ_001_2017</strain>
    </source>
</reference>
<evidence type="ECO:0000313" key="3">
    <source>
        <dbReference type="Proteomes" id="UP000750711"/>
    </source>
</evidence>
<feature type="compositionally biased region" description="Low complexity" evidence="1">
    <location>
        <begin position="1"/>
        <end position="12"/>
    </location>
</feature>
<gene>
    <name evidence="2" type="ORF">GP486_005139</name>
</gene>